<dbReference type="EMBL" id="LHXQ01000009">
    <property type="protein sequence ID" value="KXA95281.1"/>
    <property type="molecule type" value="Genomic_DNA"/>
</dbReference>
<dbReference type="Proteomes" id="UP000070155">
    <property type="component" value="Unassembled WGS sequence"/>
</dbReference>
<feature type="compositionally biased region" description="Basic and acidic residues" evidence="1">
    <location>
        <begin position="321"/>
        <end position="339"/>
    </location>
</feature>
<dbReference type="Pfam" id="PF13280">
    <property type="entry name" value="WYL"/>
    <property type="match status" value="1"/>
</dbReference>
<evidence type="ECO:0000259" key="2">
    <source>
        <dbReference type="Pfam" id="PF13280"/>
    </source>
</evidence>
<protein>
    <recommendedName>
        <fullName evidence="2">WYL domain-containing protein</fullName>
    </recommendedName>
</protein>
<reference evidence="3 4" key="1">
    <citation type="journal article" date="2016" name="Sci. Rep.">
        <title>Metabolic traits of an uncultured archaeal lineage -MSBL1- from brine pools of the Red Sea.</title>
        <authorList>
            <person name="Mwirichia R."/>
            <person name="Alam I."/>
            <person name="Rashid M."/>
            <person name="Vinu M."/>
            <person name="Ba-Alawi W."/>
            <person name="Anthony Kamau A."/>
            <person name="Kamanda Ngugi D."/>
            <person name="Goker M."/>
            <person name="Klenk H.P."/>
            <person name="Bajic V."/>
            <person name="Stingl U."/>
        </authorList>
    </citation>
    <scope>NUCLEOTIDE SEQUENCE [LARGE SCALE GENOMIC DNA]</scope>
    <source>
        <strain evidence="3">SCGC-AAA259I07</strain>
    </source>
</reference>
<evidence type="ECO:0000313" key="3">
    <source>
        <dbReference type="EMBL" id="KXA95281.1"/>
    </source>
</evidence>
<dbReference type="InterPro" id="IPR026881">
    <property type="entry name" value="WYL_dom"/>
</dbReference>
<feature type="region of interest" description="Disordered" evidence="1">
    <location>
        <begin position="272"/>
        <end position="295"/>
    </location>
</feature>
<comment type="caution">
    <text evidence="3">The sequence shown here is derived from an EMBL/GenBank/DDBJ whole genome shotgun (WGS) entry which is preliminary data.</text>
</comment>
<feature type="region of interest" description="Disordered" evidence="1">
    <location>
        <begin position="318"/>
        <end position="345"/>
    </location>
</feature>
<gene>
    <name evidence="3" type="ORF">AKJ36_01130</name>
</gene>
<proteinExistence type="predicted"/>
<feature type="domain" description="WYL" evidence="2">
    <location>
        <begin position="460"/>
        <end position="527"/>
    </location>
</feature>
<evidence type="ECO:0000256" key="1">
    <source>
        <dbReference type="SAM" id="MobiDB-lite"/>
    </source>
</evidence>
<dbReference type="PROSITE" id="PS52050">
    <property type="entry name" value="WYL"/>
    <property type="match status" value="1"/>
</dbReference>
<dbReference type="AlphaFoldDB" id="A0A133UM66"/>
<name>A0A133UM66_9EURY</name>
<accession>A0A133UM66</accession>
<keyword evidence="4" id="KW-1185">Reference proteome</keyword>
<organism evidence="3 4">
    <name type="scientific">candidate division MSBL1 archaeon SCGC-AAA259I07</name>
    <dbReference type="NCBI Taxonomy" id="1698266"/>
    <lineage>
        <taxon>Archaea</taxon>
        <taxon>Methanobacteriati</taxon>
        <taxon>Methanobacteriota</taxon>
        <taxon>candidate division MSBL1</taxon>
    </lineage>
</organism>
<evidence type="ECO:0000313" key="4">
    <source>
        <dbReference type="Proteomes" id="UP000070155"/>
    </source>
</evidence>
<sequence length="536" mass="61688">MGVLKQRQKPLTIRKVKEAMEYANKVCEEKISELDDSDGLCTCPYWEDVEEVTYTGTNRGRRKFKCSNPSNEDCGYFTTSTSLEAIETYRKVMVENLTTLLQANSVVDGIRELNETSKHFIELPLERFYEYISEEASKSEITVEEGTDIVTVFCDLAGSGLAKNKAIILAMVDDAPVFDIVTTSNYLSTKQLIAAIDQRLEVPEGTQVVFVTDGEHSFVDPINEHFPEAIHIRQFHKKSSRGIIYAHLIYKGEEYTIRCLWDVVLGEGTASGAVRRQRERRAKERTSGKQKANKTEYTDLSKDIMVWKGRVYNPRGIRRKLPTEKSDAKRSKTKNDRRNTSPPDTEELVFKGELEDAKKLPVFRRCFEVLKEVFGGLHITTNVVENVFNVKSKLEEHRTMKFGERILVCLLYGHLELNDMSKEELSEFLREEVITRDFIRNKTLHGSGLQKDKPEKPSSIDTIKEAVKTGQQLAIHYCDRNRNHTSRVITPEKIEKSSYDGTTRVKAYCHLRDDERTFRLDRIRDLSIFDPDPYCF</sequence>
<feature type="compositionally biased region" description="Basic and acidic residues" evidence="1">
    <location>
        <begin position="281"/>
        <end position="295"/>
    </location>
</feature>